<accession>T1IQX6</accession>
<dbReference type="STRING" id="126957.T1IQX6"/>
<name>T1IQX6_STRMM</name>
<dbReference type="EnsemblMetazoa" id="SMAR003455-RA">
    <property type="protein sequence ID" value="SMAR003455-PA"/>
    <property type="gene ID" value="SMAR003455"/>
</dbReference>
<evidence type="ECO:0000256" key="3">
    <source>
        <dbReference type="SAM" id="SignalP"/>
    </source>
</evidence>
<evidence type="ECO:0000313" key="5">
    <source>
        <dbReference type="Proteomes" id="UP000014500"/>
    </source>
</evidence>
<reference evidence="4" key="2">
    <citation type="submission" date="2015-02" db="UniProtKB">
        <authorList>
            <consortium name="EnsemblMetazoa"/>
        </authorList>
    </citation>
    <scope>IDENTIFICATION</scope>
</reference>
<dbReference type="GO" id="GO:0042302">
    <property type="term" value="F:structural constituent of cuticle"/>
    <property type="evidence" value="ECO:0007669"/>
    <property type="project" value="UniProtKB-UniRule"/>
</dbReference>
<protein>
    <submittedName>
        <fullName evidence="4">Uncharacterized protein</fullName>
    </submittedName>
</protein>
<dbReference type="PANTHER" id="PTHR12236">
    <property type="entry name" value="STRUCTURAL CONTITUENT OF CUTICLE"/>
    <property type="match status" value="1"/>
</dbReference>
<sequence>MYTKVILACLLAIATASPYKPYAKPAAAPEPEPEPINIDYKMSMYVQDDPSYNYQTREESKDGKIIKGQYTVLEPTGELRIVKYYADETGFHADVQNEAGHSKPNQAPEPKYVQAAPAYNQAAPEYHAPKPAYAQESASDNHHKYGASVHASAAPVPHTIFFQSEPKPTGRKQVNVQPTFFLPTVSLPTPEQIASELHGKGY</sequence>
<dbReference type="PhylomeDB" id="T1IQX6"/>
<dbReference type="HOGENOM" id="CLU_1356187_0_0_1"/>
<dbReference type="PANTHER" id="PTHR12236:SF79">
    <property type="entry name" value="CUTICULAR PROTEIN 50CB-RELATED"/>
    <property type="match status" value="1"/>
</dbReference>
<dbReference type="Proteomes" id="UP000014500">
    <property type="component" value="Unassembled WGS sequence"/>
</dbReference>
<dbReference type="Pfam" id="PF00379">
    <property type="entry name" value="Chitin_bind_4"/>
    <property type="match status" value="1"/>
</dbReference>
<keyword evidence="5" id="KW-1185">Reference proteome</keyword>
<dbReference type="InterPro" id="IPR051217">
    <property type="entry name" value="Insect_Cuticle_Struc_Prot"/>
</dbReference>
<dbReference type="EMBL" id="JH431322">
    <property type="status" value="NOT_ANNOTATED_CDS"/>
    <property type="molecule type" value="Genomic_DNA"/>
</dbReference>
<reference evidence="5" key="1">
    <citation type="submission" date="2011-05" db="EMBL/GenBank/DDBJ databases">
        <authorList>
            <person name="Richards S.R."/>
            <person name="Qu J."/>
            <person name="Jiang H."/>
            <person name="Jhangiani S.N."/>
            <person name="Agravi P."/>
            <person name="Goodspeed R."/>
            <person name="Gross S."/>
            <person name="Mandapat C."/>
            <person name="Jackson L."/>
            <person name="Mathew T."/>
            <person name="Pu L."/>
            <person name="Thornton R."/>
            <person name="Saada N."/>
            <person name="Wilczek-Boney K.B."/>
            <person name="Lee S."/>
            <person name="Kovar C."/>
            <person name="Wu Y."/>
            <person name="Scherer S.E."/>
            <person name="Worley K.C."/>
            <person name="Muzny D.M."/>
            <person name="Gibbs R."/>
        </authorList>
    </citation>
    <scope>NUCLEOTIDE SEQUENCE</scope>
    <source>
        <strain evidence="5">Brora</strain>
    </source>
</reference>
<evidence type="ECO:0000256" key="1">
    <source>
        <dbReference type="ARBA" id="ARBA00022460"/>
    </source>
</evidence>
<dbReference type="OMA" id="GWEVNDA"/>
<dbReference type="InterPro" id="IPR000618">
    <property type="entry name" value="Insect_cuticle"/>
</dbReference>
<keyword evidence="1 2" id="KW-0193">Cuticle</keyword>
<dbReference type="eggNOG" id="ENOG502S4KI">
    <property type="taxonomic scope" value="Eukaryota"/>
</dbReference>
<feature type="signal peptide" evidence="3">
    <location>
        <begin position="1"/>
        <end position="16"/>
    </location>
</feature>
<dbReference type="GO" id="GO:0031012">
    <property type="term" value="C:extracellular matrix"/>
    <property type="evidence" value="ECO:0007669"/>
    <property type="project" value="TreeGrafter"/>
</dbReference>
<feature type="chain" id="PRO_5004589869" evidence="3">
    <location>
        <begin position="17"/>
        <end position="202"/>
    </location>
</feature>
<keyword evidence="3" id="KW-0732">Signal</keyword>
<organism evidence="4 5">
    <name type="scientific">Strigamia maritima</name>
    <name type="common">European centipede</name>
    <name type="synonym">Geophilus maritimus</name>
    <dbReference type="NCBI Taxonomy" id="126957"/>
    <lineage>
        <taxon>Eukaryota</taxon>
        <taxon>Metazoa</taxon>
        <taxon>Ecdysozoa</taxon>
        <taxon>Arthropoda</taxon>
        <taxon>Myriapoda</taxon>
        <taxon>Chilopoda</taxon>
        <taxon>Pleurostigmophora</taxon>
        <taxon>Geophilomorpha</taxon>
        <taxon>Linotaeniidae</taxon>
        <taxon>Strigamia</taxon>
    </lineage>
</organism>
<dbReference type="PROSITE" id="PS51155">
    <property type="entry name" value="CHIT_BIND_RR_2"/>
    <property type="match status" value="1"/>
</dbReference>
<proteinExistence type="predicted"/>
<evidence type="ECO:0000313" key="4">
    <source>
        <dbReference type="EnsemblMetazoa" id="SMAR003455-PA"/>
    </source>
</evidence>
<dbReference type="GO" id="GO:0005615">
    <property type="term" value="C:extracellular space"/>
    <property type="evidence" value="ECO:0007669"/>
    <property type="project" value="TreeGrafter"/>
</dbReference>
<evidence type="ECO:0000256" key="2">
    <source>
        <dbReference type="PROSITE-ProRule" id="PRU00497"/>
    </source>
</evidence>
<dbReference type="AlphaFoldDB" id="T1IQX6"/>